<gene>
    <name evidence="1" type="ORF">mPipKuh1_007894</name>
</gene>
<evidence type="ECO:0000313" key="1">
    <source>
        <dbReference type="EMBL" id="KAF6392716.1"/>
    </source>
</evidence>
<reference evidence="1 2" key="1">
    <citation type="journal article" date="2020" name="Nature">
        <title>Six reference-quality genomes reveal evolution of bat adaptations.</title>
        <authorList>
            <person name="Jebb D."/>
            <person name="Huang Z."/>
            <person name="Pippel M."/>
            <person name="Hughes G.M."/>
            <person name="Lavrichenko K."/>
            <person name="Devanna P."/>
            <person name="Winkler S."/>
            <person name="Jermiin L.S."/>
            <person name="Skirmuntt E.C."/>
            <person name="Katzourakis A."/>
            <person name="Burkitt-Gray L."/>
            <person name="Ray D.A."/>
            <person name="Sullivan K.A.M."/>
            <person name="Roscito J.G."/>
            <person name="Kirilenko B.M."/>
            <person name="Davalos L.M."/>
            <person name="Corthals A.P."/>
            <person name="Power M.L."/>
            <person name="Jones G."/>
            <person name="Ransome R.D."/>
            <person name="Dechmann D.K.N."/>
            <person name="Locatelli A.G."/>
            <person name="Puechmaille S.J."/>
            <person name="Fedrigo O."/>
            <person name="Jarvis E.D."/>
            <person name="Hiller M."/>
            <person name="Vernes S.C."/>
            <person name="Myers E.W."/>
            <person name="Teeling E.C."/>
        </authorList>
    </citation>
    <scope>NUCLEOTIDE SEQUENCE [LARGE SCALE GENOMIC DNA]</scope>
    <source>
        <strain evidence="1">MPipKuh1</strain>
        <tissue evidence="1">Flight muscle</tissue>
    </source>
</reference>
<organism evidence="1 2">
    <name type="scientific">Pipistrellus kuhlii</name>
    <name type="common">Kuhl's pipistrelle</name>
    <dbReference type="NCBI Taxonomy" id="59472"/>
    <lineage>
        <taxon>Eukaryota</taxon>
        <taxon>Metazoa</taxon>
        <taxon>Chordata</taxon>
        <taxon>Craniata</taxon>
        <taxon>Vertebrata</taxon>
        <taxon>Euteleostomi</taxon>
        <taxon>Mammalia</taxon>
        <taxon>Eutheria</taxon>
        <taxon>Laurasiatheria</taxon>
        <taxon>Chiroptera</taxon>
        <taxon>Yangochiroptera</taxon>
        <taxon>Vespertilionidae</taxon>
        <taxon>Pipistrellus</taxon>
    </lineage>
</organism>
<evidence type="ECO:0000313" key="2">
    <source>
        <dbReference type="Proteomes" id="UP000558488"/>
    </source>
</evidence>
<keyword evidence="2" id="KW-1185">Reference proteome</keyword>
<accession>A0A7J8B2L5</accession>
<name>A0A7J8B2L5_PIPKU</name>
<dbReference type="AlphaFoldDB" id="A0A7J8B2L5"/>
<dbReference type="EMBL" id="JACAGB010000001">
    <property type="protein sequence ID" value="KAF6392716.1"/>
    <property type="molecule type" value="Genomic_DNA"/>
</dbReference>
<comment type="caution">
    <text evidence="1">The sequence shown here is derived from an EMBL/GenBank/DDBJ whole genome shotgun (WGS) entry which is preliminary data.</text>
</comment>
<dbReference type="Proteomes" id="UP000558488">
    <property type="component" value="Unassembled WGS sequence"/>
</dbReference>
<proteinExistence type="predicted"/>
<protein>
    <submittedName>
        <fullName evidence="1">Uncharacterized protein</fullName>
    </submittedName>
</protein>
<sequence length="241" mass="26673">MLIIYSQHDLCSWPSIPHSPIYTNKSLGGPCVRCCYKMATTVWLSQDGHYKMAMSTAEAGPATAPHSEASGSHGTVRGGGGRLLLGRIIGGHWAGRGGQLGAIRPTGEWLGISQADRGAVRGPSGWQVEAVRGNQAGRPAVRIQWSWIVRGMSNCPTGIGLKLAVGHPLKGPRLERVQTGLRDHPLPCTNFVHWASSCLIKIRAWWIRTRNRINRNRWVVRVSREKTNKHFKKPNIRKQEK</sequence>